<keyword evidence="4 6" id="KW-0274">FAD</keyword>
<evidence type="ECO:0000256" key="2">
    <source>
        <dbReference type="ARBA" id="ARBA00009347"/>
    </source>
</evidence>
<protein>
    <submittedName>
        <fullName evidence="10">Long-chain specific acyl-CoA dehydrogenase, mitochondrial</fullName>
        <ecNumber evidence="10">1.3.8.8</ecNumber>
    </submittedName>
</protein>
<evidence type="ECO:0000313" key="10">
    <source>
        <dbReference type="EMBL" id="SUQ64466.1"/>
    </source>
</evidence>
<evidence type="ECO:0000256" key="1">
    <source>
        <dbReference type="ARBA" id="ARBA00001974"/>
    </source>
</evidence>
<dbReference type="PROSITE" id="PS00072">
    <property type="entry name" value="ACYL_COA_DH_1"/>
    <property type="match status" value="1"/>
</dbReference>
<dbReference type="GO" id="GO:0004466">
    <property type="term" value="F:long-chain fatty acyl-CoA dehydrogenase activity"/>
    <property type="evidence" value="ECO:0007669"/>
    <property type="project" value="UniProtKB-EC"/>
</dbReference>
<feature type="domain" description="Acyl-CoA dehydrogenase/oxidase N-terminal" evidence="9">
    <location>
        <begin position="3"/>
        <end position="107"/>
    </location>
</feature>
<evidence type="ECO:0000256" key="5">
    <source>
        <dbReference type="ARBA" id="ARBA00023002"/>
    </source>
</evidence>
<keyword evidence="5 6" id="KW-0560">Oxidoreductase</keyword>
<dbReference type="PANTHER" id="PTHR48083:SF28">
    <property type="entry name" value="ACYL-COA DEHYDROGENASE FAMILY PROTEIN (AFU_ORTHOLOGUE AFUA_6G10880)-RELATED"/>
    <property type="match status" value="1"/>
</dbReference>
<evidence type="ECO:0000259" key="7">
    <source>
        <dbReference type="Pfam" id="PF00441"/>
    </source>
</evidence>
<accession>A0A380T4P3</accession>
<proteinExistence type="inferred from homology"/>
<dbReference type="EC" id="1.3.8.8" evidence="10"/>
<dbReference type="InterPro" id="IPR006091">
    <property type="entry name" value="Acyl-CoA_Oxase/DH_mid-dom"/>
</dbReference>
<dbReference type="GO" id="GO:0050660">
    <property type="term" value="F:flavin adenine dinucleotide binding"/>
    <property type="evidence" value="ECO:0007669"/>
    <property type="project" value="InterPro"/>
</dbReference>
<dbReference type="Proteomes" id="UP000255177">
    <property type="component" value="Unassembled WGS sequence"/>
</dbReference>
<dbReference type="InterPro" id="IPR037069">
    <property type="entry name" value="AcylCoA_DH/ox_N_sf"/>
</dbReference>
<dbReference type="Gene3D" id="2.40.110.10">
    <property type="entry name" value="Butyryl-CoA Dehydrogenase, subunit A, domain 2"/>
    <property type="match status" value="1"/>
</dbReference>
<feature type="domain" description="Acyl-CoA dehydrogenase/oxidase C-terminal" evidence="7">
    <location>
        <begin position="215"/>
        <end position="358"/>
    </location>
</feature>
<keyword evidence="11" id="KW-1185">Reference proteome</keyword>
<evidence type="ECO:0000313" key="11">
    <source>
        <dbReference type="Proteomes" id="UP000255177"/>
    </source>
</evidence>
<dbReference type="GO" id="GO:0033539">
    <property type="term" value="P:fatty acid beta-oxidation using acyl-CoA dehydrogenase"/>
    <property type="evidence" value="ECO:0007669"/>
    <property type="project" value="TreeGrafter"/>
</dbReference>
<comment type="cofactor">
    <cofactor evidence="1 6">
        <name>FAD</name>
        <dbReference type="ChEBI" id="CHEBI:57692"/>
    </cofactor>
</comment>
<dbReference type="AlphaFoldDB" id="A0A380T4P3"/>
<dbReference type="InterPro" id="IPR009100">
    <property type="entry name" value="AcylCoA_DH/oxidase_NM_dom_sf"/>
</dbReference>
<evidence type="ECO:0000256" key="3">
    <source>
        <dbReference type="ARBA" id="ARBA00022630"/>
    </source>
</evidence>
<evidence type="ECO:0000256" key="6">
    <source>
        <dbReference type="RuleBase" id="RU362125"/>
    </source>
</evidence>
<dbReference type="InterPro" id="IPR050741">
    <property type="entry name" value="Acyl-CoA_dehydrogenase"/>
</dbReference>
<organism evidence="10 11">
    <name type="scientific">Pseudomonas wadenswilerensis</name>
    <dbReference type="NCBI Taxonomy" id="1785161"/>
    <lineage>
        <taxon>Bacteria</taxon>
        <taxon>Pseudomonadati</taxon>
        <taxon>Pseudomonadota</taxon>
        <taxon>Gammaproteobacteria</taxon>
        <taxon>Pseudomonadales</taxon>
        <taxon>Pseudomonadaceae</taxon>
        <taxon>Pseudomonas</taxon>
    </lineage>
</organism>
<dbReference type="EMBL" id="UIDD01000010">
    <property type="protein sequence ID" value="SUQ64466.1"/>
    <property type="molecule type" value="Genomic_DNA"/>
</dbReference>
<gene>
    <name evidence="10" type="ORF">CCOS864_03927</name>
</gene>
<dbReference type="InterPro" id="IPR036250">
    <property type="entry name" value="AcylCo_DH-like_C"/>
</dbReference>
<feature type="domain" description="Acyl-CoA oxidase/dehydrogenase middle" evidence="8">
    <location>
        <begin position="112"/>
        <end position="200"/>
    </location>
</feature>
<evidence type="ECO:0000256" key="4">
    <source>
        <dbReference type="ARBA" id="ARBA00022827"/>
    </source>
</evidence>
<dbReference type="Pfam" id="PF02770">
    <property type="entry name" value="Acyl-CoA_dh_M"/>
    <property type="match status" value="1"/>
</dbReference>
<dbReference type="Gene3D" id="1.20.140.10">
    <property type="entry name" value="Butyryl-CoA Dehydrogenase, subunit A, domain 3"/>
    <property type="match status" value="1"/>
</dbReference>
<sequence length="358" mass="38277">MSEAYRNDVRAFVSQHISPNVAQWEESGAYPPQLNQLAGEAGLLNLGHTSAVLPDDPQRLAILVEELTRSGAQGITMGLGSHLVSLKALQASAPELAADLIPAVLDGRQSIALAITESQAGSDLRALTCRAERHADGYRLSGHKAFICNGARADWLLLVGHCEDGLALFLVDGKAAGISHTPRQCLGWRCLPLADLSFDNTPVVRLTQGGGVGRLLQGSLQQERLNLAVMASTSADIALQQAIAWCRQRKVGGKALIDKSVIRHRLSEHYAQLSVSRHYVQACVTLQAAGQLSPHQVAIAKNSAVQTLETIARDAVQLQGAHGCMAPNGVERIHRDARLLAIGGGTHEIMLEIIARQL</sequence>
<dbReference type="GO" id="GO:0005737">
    <property type="term" value="C:cytoplasm"/>
    <property type="evidence" value="ECO:0007669"/>
    <property type="project" value="TreeGrafter"/>
</dbReference>
<evidence type="ECO:0000259" key="8">
    <source>
        <dbReference type="Pfam" id="PF02770"/>
    </source>
</evidence>
<dbReference type="RefSeq" id="WP_115088033.1">
    <property type="nucleotide sequence ID" value="NZ_CBCSFG010000001.1"/>
</dbReference>
<dbReference type="InterPro" id="IPR046373">
    <property type="entry name" value="Acyl-CoA_Oxase/DH_mid-dom_sf"/>
</dbReference>
<name>A0A380T4P3_9PSED</name>
<dbReference type="SUPFAM" id="SSF56645">
    <property type="entry name" value="Acyl-CoA dehydrogenase NM domain-like"/>
    <property type="match status" value="1"/>
</dbReference>
<dbReference type="InterPro" id="IPR013786">
    <property type="entry name" value="AcylCoA_DH/ox_N"/>
</dbReference>
<dbReference type="SUPFAM" id="SSF47203">
    <property type="entry name" value="Acyl-CoA dehydrogenase C-terminal domain-like"/>
    <property type="match status" value="1"/>
</dbReference>
<dbReference type="Pfam" id="PF02771">
    <property type="entry name" value="Acyl-CoA_dh_N"/>
    <property type="match status" value="1"/>
</dbReference>
<reference evidence="11" key="1">
    <citation type="submission" date="2018-07" db="EMBL/GenBank/DDBJ databases">
        <authorList>
            <person name="Blom J."/>
        </authorList>
    </citation>
    <scope>NUCLEOTIDE SEQUENCE [LARGE SCALE GENOMIC DNA]</scope>
    <source>
        <strain evidence="11">CCOS 864</strain>
    </source>
</reference>
<keyword evidence="3 6" id="KW-0285">Flavoprotein</keyword>
<dbReference type="PANTHER" id="PTHR48083">
    <property type="entry name" value="MEDIUM-CHAIN SPECIFIC ACYL-COA DEHYDROGENASE, MITOCHONDRIAL-RELATED"/>
    <property type="match status" value="1"/>
</dbReference>
<dbReference type="InterPro" id="IPR009075">
    <property type="entry name" value="AcylCo_DH/oxidase_C"/>
</dbReference>
<dbReference type="Pfam" id="PF00441">
    <property type="entry name" value="Acyl-CoA_dh_1"/>
    <property type="match status" value="1"/>
</dbReference>
<dbReference type="InterPro" id="IPR006089">
    <property type="entry name" value="Acyl-CoA_DH_CS"/>
</dbReference>
<comment type="similarity">
    <text evidence="2 6">Belongs to the acyl-CoA dehydrogenase family.</text>
</comment>
<dbReference type="Gene3D" id="1.10.540.10">
    <property type="entry name" value="Acyl-CoA dehydrogenase/oxidase, N-terminal domain"/>
    <property type="match status" value="1"/>
</dbReference>
<evidence type="ECO:0000259" key="9">
    <source>
        <dbReference type="Pfam" id="PF02771"/>
    </source>
</evidence>